<proteinExistence type="predicted"/>
<dbReference type="AlphaFoldDB" id="A0A8T0QS79"/>
<feature type="transmembrane region" description="Helical" evidence="4">
    <location>
        <begin position="181"/>
        <end position="201"/>
    </location>
</feature>
<evidence type="ECO:0000313" key="5">
    <source>
        <dbReference type="EMBL" id="KAG2575890.1"/>
    </source>
</evidence>
<keyword evidence="2 4" id="KW-1133">Transmembrane helix</keyword>
<protein>
    <recommendedName>
        <fullName evidence="7">WAT1-related protein</fullName>
    </recommendedName>
</protein>
<name>A0A8T0QS79_PANVG</name>
<accession>A0A8T0QS79</accession>
<feature type="transmembrane region" description="Helical" evidence="4">
    <location>
        <begin position="120"/>
        <end position="140"/>
    </location>
</feature>
<evidence type="ECO:0000256" key="4">
    <source>
        <dbReference type="SAM" id="Phobius"/>
    </source>
</evidence>
<evidence type="ECO:0000256" key="1">
    <source>
        <dbReference type="ARBA" id="ARBA00022692"/>
    </source>
</evidence>
<dbReference type="GO" id="GO:0016020">
    <property type="term" value="C:membrane"/>
    <property type="evidence" value="ECO:0007669"/>
    <property type="project" value="InterPro"/>
</dbReference>
<sequence>MAAGDLVVSLKPVVGMVSFQVVFAGLNILYKLAVSDGMDLRVLIGRPGCRLFRYERLAIRTLSGQAKVAGTFLGVAGTMLLTFYKGVDITPWHSRMNLLLLVAAPAATHQHQHQTSNNDYAMGSLLCIGSFFFYALWLFIQTKLSKEYPFPYSSTALQSSDFALCFDRDVAQWRLRWDVRLLSIVYAGVLASGVMLVVLFWCVERRGPMFASVFNPLMLLLVAVLGEGKGREANQQVADDAKVVGDLRLPTTTHHVLHRQPH</sequence>
<dbReference type="EMBL" id="CM029049">
    <property type="protein sequence ID" value="KAG2575890.1"/>
    <property type="molecule type" value="Genomic_DNA"/>
</dbReference>
<comment type="caution">
    <text evidence="5">The sequence shown here is derived from an EMBL/GenBank/DDBJ whole genome shotgun (WGS) entry which is preliminary data.</text>
</comment>
<evidence type="ECO:0000256" key="3">
    <source>
        <dbReference type="ARBA" id="ARBA00023136"/>
    </source>
</evidence>
<feature type="transmembrane region" description="Helical" evidence="4">
    <location>
        <begin position="12"/>
        <end position="30"/>
    </location>
</feature>
<evidence type="ECO:0000256" key="2">
    <source>
        <dbReference type="ARBA" id="ARBA00022989"/>
    </source>
</evidence>
<dbReference type="GO" id="GO:0022857">
    <property type="term" value="F:transmembrane transporter activity"/>
    <property type="evidence" value="ECO:0007669"/>
    <property type="project" value="InterPro"/>
</dbReference>
<reference evidence="5" key="1">
    <citation type="submission" date="2020-05" db="EMBL/GenBank/DDBJ databases">
        <title>WGS assembly of Panicum virgatum.</title>
        <authorList>
            <person name="Lovell J.T."/>
            <person name="Jenkins J."/>
            <person name="Shu S."/>
            <person name="Juenger T.E."/>
            <person name="Schmutz J."/>
        </authorList>
    </citation>
    <scope>NUCLEOTIDE SEQUENCE</scope>
    <source>
        <strain evidence="5">AP13</strain>
    </source>
</reference>
<keyword evidence="3 4" id="KW-0472">Membrane</keyword>
<evidence type="ECO:0008006" key="7">
    <source>
        <dbReference type="Google" id="ProtNLM"/>
    </source>
</evidence>
<feature type="transmembrane region" description="Helical" evidence="4">
    <location>
        <begin position="66"/>
        <end position="84"/>
    </location>
</feature>
<dbReference type="Proteomes" id="UP000823388">
    <property type="component" value="Chromosome 7K"/>
</dbReference>
<dbReference type="InterPro" id="IPR030184">
    <property type="entry name" value="WAT1-related"/>
</dbReference>
<gene>
    <name evidence="5" type="ORF">PVAP13_7KG364000</name>
</gene>
<keyword evidence="1 4" id="KW-0812">Transmembrane</keyword>
<keyword evidence="6" id="KW-1185">Reference proteome</keyword>
<organism evidence="5 6">
    <name type="scientific">Panicum virgatum</name>
    <name type="common">Blackwell switchgrass</name>
    <dbReference type="NCBI Taxonomy" id="38727"/>
    <lineage>
        <taxon>Eukaryota</taxon>
        <taxon>Viridiplantae</taxon>
        <taxon>Streptophyta</taxon>
        <taxon>Embryophyta</taxon>
        <taxon>Tracheophyta</taxon>
        <taxon>Spermatophyta</taxon>
        <taxon>Magnoliopsida</taxon>
        <taxon>Liliopsida</taxon>
        <taxon>Poales</taxon>
        <taxon>Poaceae</taxon>
        <taxon>PACMAD clade</taxon>
        <taxon>Panicoideae</taxon>
        <taxon>Panicodae</taxon>
        <taxon>Paniceae</taxon>
        <taxon>Panicinae</taxon>
        <taxon>Panicum</taxon>
        <taxon>Panicum sect. Hiantes</taxon>
    </lineage>
</organism>
<dbReference type="PANTHER" id="PTHR31218">
    <property type="entry name" value="WAT1-RELATED PROTEIN"/>
    <property type="match status" value="1"/>
</dbReference>
<evidence type="ECO:0000313" key="6">
    <source>
        <dbReference type="Proteomes" id="UP000823388"/>
    </source>
</evidence>